<name>A0ABU4S5N2_9GAMM</name>
<keyword evidence="3" id="KW-1185">Reference proteome</keyword>
<gene>
    <name evidence="2" type="ORF">FE392_04090</name>
</gene>
<dbReference type="Gene3D" id="3.40.50.880">
    <property type="match status" value="1"/>
</dbReference>
<dbReference type="PANTHER" id="PTHR43130">
    <property type="entry name" value="ARAC-FAMILY TRANSCRIPTIONAL REGULATOR"/>
    <property type="match status" value="1"/>
</dbReference>
<dbReference type="InterPro" id="IPR029062">
    <property type="entry name" value="Class_I_gatase-like"/>
</dbReference>
<dbReference type="Proteomes" id="UP001271890">
    <property type="component" value="Unassembled WGS sequence"/>
</dbReference>
<sequence length="201" mass="22466">MYTVAMVIFDEFTDIDYFLMRDIFGRCRNDFNVRVLGTKPHHTSTLGQKVETDDHISLANDADVVLFSSGRLGVPMALADDNFINSFELDQQRQIIGSICSGSFILQKLGLLDGIQATTHPYARSEFINMGADIEDKPLVVRGNIGTAGGCLSAMYLTGWIAEKLFDSEKRRKMHHPLIPVNQHELFENIIADAISDAKKK</sequence>
<evidence type="ECO:0000259" key="1">
    <source>
        <dbReference type="Pfam" id="PF01965"/>
    </source>
</evidence>
<evidence type="ECO:0000313" key="2">
    <source>
        <dbReference type="EMBL" id="MDX7986517.1"/>
    </source>
</evidence>
<proteinExistence type="predicted"/>
<feature type="domain" description="DJ-1/PfpI" evidence="1">
    <location>
        <begin position="3"/>
        <end position="159"/>
    </location>
</feature>
<dbReference type="EMBL" id="VCDN01000013">
    <property type="protein sequence ID" value="MDX7986517.1"/>
    <property type="molecule type" value="Genomic_DNA"/>
</dbReference>
<accession>A0ABU4S5N2</accession>
<dbReference type="InterPro" id="IPR052158">
    <property type="entry name" value="INH-QAR"/>
</dbReference>
<dbReference type="SUPFAM" id="SSF52317">
    <property type="entry name" value="Class I glutamine amidotransferase-like"/>
    <property type="match status" value="1"/>
</dbReference>
<dbReference type="InterPro" id="IPR002818">
    <property type="entry name" value="DJ-1/PfpI"/>
</dbReference>
<dbReference type="Pfam" id="PF01965">
    <property type="entry name" value="DJ-1_PfpI"/>
    <property type="match status" value="1"/>
</dbReference>
<organism evidence="2 3">
    <name type="scientific">Xenorhabdus santafensis</name>
    <dbReference type="NCBI Taxonomy" id="2582833"/>
    <lineage>
        <taxon>Bacteria</taxon>
        <taxon>Pseudomonadati</taxon>
        <taxon>Pseudomonadota</taxon>
        <taxon>Gammaproteobacteria</taxon>
        <taxon>Enterobacterales</taxon>
        <taxon>Morganellaceae</taxon>
        <taxon>Xenorhabdus</taxon>
    </lineage>
</organism>
<protein>
    <submittedName>
        <fullName evidence="2">Thiamine biosynthesis protein ThiJ</fullName>
    </submittedName>
</protein>
<comment type="caution">
    <text evidence="2">The sequence shown here is derived from an EMBL/GenBank/DDBJ whole genome shotgun (WGS) entry which is preliminary data.</text>
</comment>
<evidence type="ECO:0000313" key="3">
    <source>
        <dbReference type="Proteomes" id="UP001271890"/>
    </source>
</evidence>
<dbReference type="PANTHER" id="PTHR43130:SF2">
    <property type="entry name" value="DJ-1_PFPI DOMAIN-CONTAINING PROTEIN"/>
    <property type="match status" value="1"/>
</dbReference>
<reference evidence="3" key="1">
    <citation type="journal article" date="2024" name="Toxins">
        <title>Genome Sequence Analysis of Native Xenorhabdus Strains Isolated from Entomopathogenic Nematodes in Argentina.</title>
        <authorList>
            <person name="Palma L."/>
            <person name="Frizzo L."/>
            <person name="Kaiser S."/>
            <person name="Berry C."/>
            <person name="Caballero P."/>
            <person name="Bode H.B."/>
            <person name="Del Valle E.E."/>
        </authorList>
    </citation>
    <scope>NUCLEOTIDE SEQUENCE [LARGE SCALE GENOMIC DNA]</scope>
    <source>
        <strain evidence="3">12</strain>
    </source>
</reference>